<dbReference type="InterPro" id="IPR016181">
    <property type="entry name" value="Acyl_CoA_acyltransferase"/>
</dbReference>
<dbReference type="Proteomes" id="UP001596527">
    <property type="component" value="Unassembled WGS sequence"/>
</dbReference>
<proteinExistence type="predicted"/>
<dbReference type="CDD" id="cd04301">
    <property type="entry name" value="NAT_SF"/>
    <property type="match status" value="1"/>
</dbReference>
<dbReference type="Pfam" id="PF13673">
    <property type="entry name" value="Acetyltransf_10"/>
    <property type="match status" value="1"/>
</dbReference>
<organism evidence="2 3">
    <name type="scientific">Schaalia naturae</name>
    <dbReference type="NCBI Taxonomy" id="635203"/>
    <lineage>
        <taxon>Bacteria</taxon>
        <taxon>Bacillati</taxon>
        <taxon>Actinomycetota</taxon>
        <taxon>Actinomycetes</taxon>
        <taxon>Actinomycetales</taxon>
        <taxon>Actinomycetaceae</taxon>
        <taxon>Schaalia</taxon>
    </lineage>
</organism>
<evidence type="ECO:0000313" key="2">
    <source>
        <dbReference type="EMBL" id="MFC7580819.1"/>
    </source>
</evidence>
<comment type="caution">
    <text evidence="2">The sequence shown here is derived from an EMBL/GenBank/DDBJ whole genome shotgun (WGS) entry which is preliminary data.</text>
</comment>
<keyword evidence="3" id="KW-1185">Reference proteome</keyword>
<protein>
    <submittedName>
        <fullName evidence="2">GNAT family N-acetyltransferase</fullName>
    </submittedName>
</protein>
<dbReference type="SUPFAM" id="SSF55729">
    <property type="entry name" value="Acyl-CoA N-acyltransferases (Nat)"/>
    <property type="match status" value="1"/>
</dbReference>
<dbReference type="InterPro" id="IPR000182">
    <property type="entry name" value="GNAT_dom"/>
</dbReference>
<evidence type="ECO:0000259" key="1">
    <source>
        <dbReference type="PROSITE" id="PS51186"/>
    </source>
</evidence>
<sequence length="170" mass="18580">MSAVHVVEATSRELRMAEIAIRWDVFVVEQGVEPVLEIDARDFRDDVVHLVALEDGTERPLGVVRLIPDGDDHYHLGRLAVRIEARRSGAGAALVRAIHDLVARRTPAGREGLITLDAQIQAMGFYRRLGYAEAGGEPFLDAGIWHRTMSRIVQGQASPSSARAPGVALL</sequence>
<dbReference type="RefSeq" id="WP_380973287.1">
    <property type="nucleotide sequence ID" value="NZ_JBHTEF010000001.1"/>
</dbReference>
<accession>A0ABW2SLQ9</accession>
<gene>
    <name evidence="2" type="ORF">ACFQWG_06360</name>
</gene>
<name>A0ABW2SLQ9_9ACTO</name>
<dbReference type="PROSITE" id="PS51186">
    <property type="entry name" value="GNAT"/>
    <property type="match status" value="1"/>
</dbReference>
<evidence type="ECO:0000313" key="3">
    <source>
        <dbReference type="Proteomes" id="UP001596527"/>
    </source>
</evidence>
<dbReference type="Gene3D" id="3.40.630.30">
    <property type="match status" value="1"/>
</dbReference>
<dbReference type="EMBL" id="JBHTEF010000001">
    <property type="protein sequence ID" value="MFC7580819.1"/>
    <property type="molecule type" value="Genomic_DNA"/>
</dbReference>
<feature type="domain" description="N-acetyltransferase" evidence="1">
    <location>
        <begin position="4"/>
        <end position="154"/>
    </location>
</feature>
<reference evidence="3" key="1">
    <citation type="journal article" date="2019" name="Int. J. Syst. Evol. Microbiol.">
        <title>The Global Catalogue of Microorganisms (GCM) 10K type strain sequencing project: providing services to taxonomists for standard genome sequencing and annotation.</title>
        <authorList>
            <consortium name="The Broad Institute Genomics Platform"/>
            <consortium name="The Broad Institute Genome Sequencing Center for Infectious Disease"/>
            <person name="Wu L."/>
            <person name="Ma J."/>
        </authorList>
    </citation>
    <scope>NUCLEOTIDE SEQUENCE [LARGE SCALE GENOMIC DNA]</scope>
    <source>
        <strain evidence="3">CCUG 56698</strain>
    </source>
</reference>